<feature type="compositionally biased region" description="Basic and acidic residues" evidence="1">
    <location>
        <begin position="277"/>
        <end position="286"/>
    </location>
</feature>
<evidence type="ECO:0000256" key="1">
    <source>
        <dbReference type="SAM" id="MobiDB-lite"/>
    </source>
</evidence>
<keyword evidence="3" id="KW-1185">Reference proteome</keyword>
<accession>A0A0K6GC66</accession>
<evidence type="ECO:0000313" key="2">
    <source>
        <dbReference type="EMBL" id="CUA76207.1"/>
    </source>
</evidence>
<reference evidence="2 3" key="1">
    <citation type="submission" date="2015-07" db="EMBL/GenBank/DDBJ databases">
        <authorList>
            <person name="Noorani M."/>
        </authorList>
    </citation>
    <scope>NUCLEOTIDE SEQUENCE [LARGE SCALE GENOMIC DNA]</scope>
    <source>
        <strain evidence="2">BBA 69670</strain>
    </source>
</reference>
<dbReference type="Proteomes" id="UP000044841">
    <property type="component" value="Unassembled WGS sequence"/>
</dbReference>
<feature type="region of interest" description="Disordered" evidence="1">
    <location>
        <begin position="397"/>
        <end position="438"/>
    </location>
</feature>
<evidence type="ECO:0000313" key="3">
    <source>
        <dbReference type="Proteomes" id="UP000044841"/>
    </source>
</evidence>
<feature type="region of interest" description="Disordered" evidence="1">
    <location>
        <begin position="270"/>
        <end position="324"/>
    </location>
</feature>
<gene>
    <name evidence="2" type="ORF">RSOLAG22IIIB_12126</name>
</gene>
<sequence>MSARNLKGDKEQNFNNWADSVGLLTEIRELDDVCYQHTPEAHTLNALLSNSKTVPKWLGDLESPKYTYFNSSKYYGPFVSEIPRIIGSKFELSDNDPTLDEEVEHCLPFLLSICASAYDFKAQSTEADKRCFLNSLLATLWSMQAPNMYQGQERQLRLPNPVSTAAIVPDSSVFFTIEFGQYLGLGQSAVQGCTTLHSNDSKGAENVLHWVTEFNRDLSLEEARQQVYEGLTTALYQRRALGFTDQFVFGTCHYDQIQLEVVAATWVSSDDEDNEEDSARTPRKADNALPPTGIWKSSDKEVDTDDAPGLHQLEGTHSQGKQKVDDAKLIRDLDQRNKIAVYRLGTYCMQDVDSIIAFYLLMRGTRVLAMEYREAITTSSLARMKVIKTTNPQLFDWYNPPSSKAKSQAGSEEEREERDSDPYVSDSDSDSDSGATLSLGGDIDEITWEEKVNTFLANSLFDSQELPCTAHLPEKDVTID</sequence>
<organism evidence="2 3">
    <name type="scientific">Rhizoctonia solani</name>
    <dbReference type="NCBI Taxonomy" id="456999"/>
    <lineage>
        <taxon>Eukaryota</taxon>
        <taxon>Fungi</taxon>
        <taxon>Dikarya</taxon>
        <taxon>Basidiomycota</taxon>
        <taxon>Agaricomycotina</taxon>
        <taxon>Agaricomycetes</taxon>
        <taxon>Cantharellales</taxon>
        <taxon>Ceratobasidiaceae</taxon>
        <taxon>Rhizoctonia</taxon>
    </lineage>
</organism>
<feature type="compositionally biased region" description="Polar residues" evidence="1">
    <location>
        <begin position="400"/>
        <end position="410"/>
    </location>
</feature>
<name>A0A0K6GC66_9AGAM</name>
<dbReference type="AlphaFoldDB" id="A0A0K6GC66"/>
<proteinExistence type="predicted"/>
<dbReference type="EMBL" id="CYGV01001641">
    <property type="protein sequence ID" value="CUA76207.1"/>
    <property type="molecule type" value="Genomic_DNA"/>
</dbReference>
<protein>
    <submittedName>
        <fullName evidence="2">Uncharacterized protein</fullName>
    </submittedName>
</protein>